<organism evidence="1">
    <name type="scientific">marine sediment metagenome</name>
    <dbReference type="NCBI Taxonomy" id="412755"/>
    <lineage>
        <taxon>unclassified sequences</taxon>
        <taxon>metagenomes</taxon>
        <taxon>ecological metagenomes</taxon>
    </lineage>
</organism>
<reference evidence="1" key="1">
    <citation type="journal article" date="2014" name="Front. Microbiol.">
        <title>High frequency of phylogenetically diverse reductive dehalogenase-homologous genes in deep subseafloor sedimentary metagenomes.</title>
        <authorList>
            <person name="Kawai M."/>
            <person name="Futagami T."/>
            <person name="Toyoda A."/>
            <person name="Takaki Y."/>
            <person name="Nishi S."/>
            <person name="Hori S."/>
            <person name="Arai W."/>
            <person name="Tsubouchi T."/>
            <person name="Morono Y."/>
            <person name="Uchiyama I."/>
            <person name="Ito T."/>
            <person name="Fujiyama A."/>
            <person name="Inagaki F."/>
            <person name="Takami H."/>
        </authorList>
    </citation>
    <scope>NUCLEOTIDE SEQUENCE</scope>
    <source>
        <strain evidence="1">Expedition CK06-06</strain>
    </source>
</reference>
<dbReference type="SUPFAM" id="SSF102588">
    <property type="entry name" value="LmbE-like"/>
    <property type="match status" value="1"/>
</dbReference>
<dbReference type="AlphaFoldDB" id="X1CY23"/>
<evidence type="ECO:0008006" key="2">
    <source>
        <dbReference type="Google" id="ProtNLM"/>
    </source>
</evidence>
<comment type="caution">
    <text evidence="1">The sequence shown here is derived from an EMBL/GenBank/DDBJ whole genome shotgun (WGS) entry which is preliminary data.</text>
</comment>
<protein>
    <recommendedName>
        <fullName evidence="2">LmbE family protein</fullName>
    </recommendedName>
</protein>
<evidence type="ECO:0000313" key="1">
    <source>
        <dbReference type="EMBL" id="GAH12752.1"/>
    </source>
</evidence>
<sequence>FDRRTFPDHRQEILQILYDYDKSHKVDLVLTPARSDIHQDHQTITNEAIRAFRRSTILGYEVPGNNIELHQNCFVLLNEEHVKRKVESILCYKSQFETRGLKFTEEYTRSRIINYGVHINAKYAEMFEVIKLVIM</sequence>
<dbReference type="Gene3D" id="3.40.50.10320">
    <property type="entry name" value="LmbE-like"/>
    <property type="match status" value="1"/>
</dbReference>
<dbReference type="EMBL" id="BART01037962">
    <property type="protein sequence ID" value="GAH12752.1"/>
    <property type="molecule type" value="Genomic_DNA"/>
</dbReference>
<feature type="non-terminal residue" evidence="1">
    <location>
        <position position="1"/>
    </location>
</feature>
<proteinExistence type="predicted"/>
<accession>X1CY23</accession>
<gene>
    <name evidence="1" type="ORF">S01H4_63226</name>
</gene>
<dbReference type="InterPro" id="IPR024078">
    <property type="entry name" value="LmbE-like_dom_sf"/>
</dbReference>
<name>X1CY23_9ZZZZ</name>